<evidence type="ECO:0000313" key="7">
    <source>
        <dbReference type="Proteomes" id="UP000596117"/>
    </source>
</evidence>
<dbReference type="EMBL" id="CP035093">
    <property type="protein sequence ID" value="QAT13135.1"/>
    <property type="molecule type" value="Genomic_DNA"/>
</dbReference>
<reference evidence="4 7" key="4">
    <citation type="submission" date="2020-12" db="EMBL/GenBank/DDBJ databases">
        <title>FDA dAtabase for Regulatory Grade micrObial Sequences (FDA-ARGOS): Supporting development and validation of Infectious Disease Dx tests.</title>
        <authorList>
            <person name="Kerrigan L."/>
            <person name="Long C."/>
            <person name="Tallon L."/>
            <person name="Sadzewicz L."/>
            <person name="Zhao X."/>
            <person name="Boylan J."/>
            <person name="Ott S."/>
            <person name="Bowen H."/>
            <person name="Vavikolanu K."/>
            <person name="Mehta A."/>
            <person name="Aluvathingal J."/>
            <person name="Nadendla S."/>
            <person name="Yan Y."/>
            <person name="Sichtig H."/>
        </authorList>
    </citation>
    <scope>NUCLEOTIDE SEQUENCE [LARGE SCALE GENOMIC DNA]</scope>
    <source>
        <strain evidence="4 7">FDAARGOS_1026</strain>
    </source>
</reference>
<accession>A0A246KED4</accession>
<feature type="signal peptide" evidence="1">
    <location>
        <begin position="1"/>
        <end position="20"/>
    </location>
</feature>
<dbReference type="STRING" id="293.GCA_000988015_02240"/>
<evidence type="ECO:0000313" key="4">
    <source>
        <dbReference type="EMBL" id="QQB89515.1"/>
    </source>
</evidence>
<dbReference type="AlphaFoldDB" id="A0A246KED4"/>
<evidence type="ECO:0000313" key="3">
    <source>
        <dbReference type="EMBL" id="QAT13135.1"/>
    </source>
</evidence>
<dbReference type="RefSeq" id="WP_040346237.1">
    <property type="nucleotide sequence ID" value="NZ_BJNC01000007.1"/>
</dbReference>
<dbReference type="KEGG" id="bdm:EQG53_01515"/>
<feature type="chain" id="PRO_5015075655" evidence="1">
    <location>
        <begin position="21"/>
        <end position="154"/>
    </location>
</feature>
<dbReference type="PROSITE" id="PS51257">
    <property type="entry name" value="PROKAR_LIPOPROTEIN"/>
    <property type="match status" value="1"/>
</dbReference>
<gene>
    <name evidence="2" type="ORF">CD943_06540</name>
    <name evidence="3" type="ORF">EQG53_01515</name>
    <name evidence="4" type="ORF">I6H83_03455</name>
</gene>
<dbReference type="Proteomes" id="UP000287388">
    <property type="component" value="Chromosome"/>
</dbReference>
<proteinExistence type="predicted"/>
<dbReference type="GeneID" id="56575745"/>
<keyword evidence="1" id="KW-0732">Signal</keyword>
<dbReference type="EMBL" id="CP021995">
    <property type="protein sequence ID" value="ASD26580.1"/>
    <property type="molecule type" value="Genomic_DNA"/>
</dbReference>
<dbReference type="Proteomes" id="UP000197024">
    <property type="component" value="Chromosome"/>
</dbReference>
<evidence type="ECO:0000313" key="2">
    <source>
        <dbReference type="EMBL" id="ASD26580.1"/>
    </source>
</evidence>
<keyword evidence="7" id="KW-1185">Reference proteome</keyword>
<evidence type="ECO:0000313" key="5">
    <source>
        <dbReference type="Proteomes" id="UP000197024"/>
    </source>
</evidence>
<reference evidence="2 5" key="2">
    <citation type="submission" date="2017-06" db="EMBL/GenBank/DDBJ databases">
        <authorList>
            <person name="Kim H.J."/>
            <person name="Triplett B.A."/>
        </authorList>
    </citation>
    <scope>NUCLEOTIDE SEQUENCE [LARGE SCALE GENOMIC DNA]</scope>
    <source>
        <strain evidence="2 5">BZC3</strain>
    </source>
</reference>
<sequence>MRVALLSAAALSLTLSLALAACSQPAEKAPAPAKVEPRALAGVDLDQPVRVLGTEPFWAVEIKPDGLTYSGVDRAEQKAANPGPSLQGTVASWTAKTEAGTDLTVTLTATDCSDGMSDRTYPLTAKVEIGDETLTGCAAATAAIERAGESGRVE</sequence>
<name>A0A246KED4_BREDI</name>
<protein>
    <submittedName>
        <fullName evidence="2">Uncharacterized protein</fullName>
    </submittedName>
</protein>
<reference evidence="2 5" key="1">
    <citation type="submission" date="2017-06" db="EMBL/GenBank/DDBJ databases">
        <title>Biodegradation of gentamicin by bacterial consortia AMQD4 in synthetic medium and raw gentamicin sewage.</title>
        <authorList>
            <person name="Chang H."/>
            <person name="Feng Y."/>
            <person name="Li Z."/>
            <person name="Xue J."/>
            <person name="Cheng D."/>
        </authorList>
    </citation>
    <scope>NUCLEOTIDE SEQUENCE [LARGE SCALE GENOMIC DNA]</scope>
    <source>
        <strain evidence="2 5">BZC3</strain>
    </source>
</reference>
<reference evidence="3 6" key="3">
    <citation type="submission" date="2019-01" db="EMBL/GenBank/DDBJ databases">
        <title>Brevundimonas diminuta Genome sequencing and assembly.</title>
        <authorList>
            <person name="Chen H."/>
        </authorList>
    </citation>
    <scope>NUCLEOTIDE SEQUENCE [LARGE SCALE GENOMIC DNA]</scope>
    <source>
        <strain evidence="3">ATCC</strain>
        <strain evidence="6">ATCC(B) 19146</strain>
    </source>
</reference>
<evidence type="ECO:0000256" key="1">
    <source>
        <dbReference type="SAM" id="SignalP"/>
    </source>
</evidence>
<dbReference type="EMBL" id="CP066026">
    <property type="protein sequence ID" value="QQB89515.1"/>
    <property type="molecule type" value="Genomic_DNA"/>
</dbReference>
<evidence type="ECO:0000313" key="6">
    <source>
        <dbReference type="Proteomes" id="UP000287388"/>
    </source>
</evidence>
<organism evidence="2 5">
    <name type="scientific">Brevundimonas diminuta</name>
    <name type="common">Pseudomonas diminuta</name>
    <dbReference type="NCBI Taxonomy" id="293"/>
    <lineage>
        <taxon>Bacteria</taxon>
        <taxon>Pseudomonadati</taxon>
        <taxon>Pseudomonadota</taxon>
        <taxon>Alphaproteobacteria</taxon>
        <taxon>Caulobacterales</taxon>
        <taxon>Caulobacteraceae</taxon>
        <taxon>Brevundimonas</taxon>
    </lineage>
</organism>
<dbReference type="Proteomes" id="UP000596117">
    <property type="component" value="Chromosome"/>
</dbReference>